<dbReference type="OrthoDB" id="21463at2759"/>
<keyword evidence="2" id="KW-1185">Reference proteome</keyword>
<evidence type="ECO:0000313" key="2">
    <source>
        <dbReference type="Proteomes" id="UP000636800"/>
    </source>
</evidence>
<proteinExistence type="predicted"/>
<name>A0A835VI28_VANPL</name>
<organism evidence="1 2">
    <name type="scientific">Vanilla planifolia</name>
    <name type="common">Vanilla</name>
    <dbReference type="NCBI Taxonomy" id="51239"/>
    <lineage>
        <taxon>Eukaryota</taxon>
        <taxon>Viridiplantae</taxon>
        <taxon>Streptophyta</taxon>
        <taxon>Embryophyta</taxon>
        <taxon>Tracheophyta</taxon>
        <taxon>Spermatophyta</taxon>
        <taxon>Magnoliopsida</taxon>
        <taxon>Liliopsida</taxon>
        <taxon>Asparagales</taxon>
        <taxon>Orchidaceae</taxon>
        <taxon>Vanilloideae</taxon>
        <taxon>Vanilleae</taxon>
        <taxon>Vanilla</taxon>
    </lineage>
</organism>
<dbReference type="EMBL" id="JADCNL010000001">
    <property type="protein sequence ID" value="KAG0497858.1"/>
    <property type="molecule type" value="Genomic_DNA"/>
</dbReference>
<comment type="caution">
    <text evidence="1">The sequence shown here is derived from an EMBL/GenBank/DDBJ whole genome shotgun (WGS) entry which is preliminary data.</text>
</comment>
<dbReference type="Pfam" id="PF12579">
    <property type="entry name" value="DUF3755"/>
    <property type="match status" value="1"/>
</dbReference>
<dbReference type="Proteomes" id="UP000636800">
    <property type="component" value="Chromosome 1"/>
</dbReference>
<sequence length="321" mass="35461">MASDSNTGSGHGFDPSSHFNYRMLSFQNDVVNSATECASSVMCSSSGNPHTIGSFSSGSPDVFGNSSAAFVGGGSFGSGQREWVRGLKHNSGLAVDWTYEEQNLLSEGLIRCAFGYPLCRYASEGHIMKYIKIAALFPNKSVRDVALRIRWLVKHELAKCHKLEEHYVGRRIRERKEKMIRSFSSRNVHGVPPNNTSFPPLVQHSGSGIGFPCKVSTLDGSKQQLMDENDQLLLRIAANLELFKLQDNIDLFCHTRNNILSILKSMSSMPGIMSQMPPLPISVNDELLYSIFPRTAQAQTQMFASHGGFDVKQELNGSHLL</sequence>
<dbReference type="PANTHER" id="PTHR14000:SF6">
    <property type="entry name" value="OS02G0631200 PROTEIN"/>
    <property type="match status" value="1"/>
</dbReference>
<evidence type="ECO:0000313" key="1">
    <source>
        <dbReference type="EMBL" id="KAG0497858.1"/>
    </source>
</evidence>
<dbReference type="InterPro" id="IPR022228">
    <property type="entry name" value="DUF3755"/>
</dbReference>
<reference evidence="1 2" key="1">
    <citation type="journal article" date="2020" name="Nat. Food">
        <title>A phased Vanilla planifolia genome enables genetic improvement of flavour and production.</title>
        <authorList>
            <person name="Hasing T."/>
            <person name="Tang H."/>
            <person name="Brym M."/>
            <person name="Khazi F."/>
            <person name="Huang T."/>
            <person name="Chambers A.H."/>
        </authorList>
    </citation>
    <scope>NUCLEOTIDE SEQUENCE [LARGE SCALE GENOMIC DNA]</scope>
    <source>
        <tissue evidence="1">Leaf</tissue>
    </source>
</reference>
<dbReference type="AlphaFoldDB" id="A0A835VI28"/>
<accession>A0A835VI28</accession>
<dbReference type="PANTHER" id="PTHR14000">
    <property type="entry name" value="FINGER CCCH DOMAIN PROTEIN, PUTATIVE (DUF3755)-RELATED"/>
    <property type="match status" value="1"/>
</dbReference>
<gene>
    <name evidence="1" type="ORF">HPP92_002549</name>
</gene>
<protein>
    <submittedName>
        <fullName evidence="1">Uncharacterized protein</fullName>
    </submittedName>
</protein>